<keyword evidence="1" id="KW-0732">Signal</keyword>
<evidence type="ECO:0000313" key="2">
    <source>
        <dbReference type="EMBL" id="RXK56239.1"/>
    </source>
</evidence>
<dbReference type="RefSeq" id="WP_129047605.1">
    <property type="nucleotide sequence ID" value="NZ_SDHX01000001.1"/>
</dbReference>
<evidence type="ECO:0000313" key="3">
    <source>
        <dbReference type="Proteomes" id="UP000290218"/>
    </source>
</evidence>
<dbReference type="AlphaFoldDB" id="A0A4V1M6Q7"/>
<protein>
    <submittedName>
        <fullName evidence="2">Uncharacterized protein</fullName>
    </submittedName>
</protein>
<sequence>MTTPRRLLLSALLLLAPLAAHASSPFDSRWRLDPARSSALDGWSAWDLVITVDGPRVSLRHDMQWRTTKHQATNTVDTTAPVELADFFRVEQRHMALYPAKGGKTAARAAWLDAGRTLRVEADAPIEISQGQAVMRLYCEYRLVEGDQSLVLIELHSSRPQPLVYRFNRVPSSP</sequence>
<keyword evidence="3" id="KW-1185">Reference proteome</keyword>
<dbReference type="OrthoDB" id="193948at2"/>
<dbReference type="EMBL" id="SDHX01000001">
    <property type="protein sequence ID" value="RXK56239.1"/>
    <property type="molecule type" value="Genomic_DNA"/>
</dbReference>
<organism evidence="2 3">
    <name type="scientific">Oleiharenicola lentus</name>
    <dbReference type="NCBI Taxonomy" id="2508720"/>
    <lineage>
        <taxon>Bacteria</taxon>
        <taxon>Pseudomonadati</taxon>
        <taxon>Verrucomicrobiota</taxon>
        <taxon>Opitutia</taxon>
        <taxon>Opitutales</taxon>
        <taxon>Opitutaceae</taxon>
        <taxon>Oleiharenicola</taxon>
    </lineage>
</organism>
<reference evidence="2 3" key="1">
    <citation type="submission" date="2019-01" db="EMBL/GenBank/DDBJ databases">
        <title>Lacunisphaera sp. strain TWA-58.</title>
        <authorList>
            <person name="Chen W.-M."/>
        </authorList>
    </citation>
    <scope>NUCLEOTIDE SEQUENCE [LARGE SCALE GENOMIC DNA]</scope>
    <source>
        <strain evidence="2 3">TWA-58</strain>
    </source>
</reference>
<comment type="caution">
    <text evidence="2">The sequence shown here is derived from an EMBL/GenBank/DDBJ whole genome shotgun (WGS) entry which is preliminary data.</text>
</comment>
<name>A0A4V1M6Q7_9BACT</name>
<feature type="signal peptide" evidence="1">
    <location>
        <begin position="1"/>
        <end position="22"/>
    </location>
</feature>
<dbReference type="Proteomes" id="UP000290218">
    <property type="component" value="Unassembled WGS sequence"/>
</dbReference>
<evidence type="ECO:0000256" key="1">
    <source>
        <dbReference type="SAM" id="SignalP"/>
    </source>
</evidence>
<accession>A0A4V1M6Q7</accession>
<proteinExistence type="predicted"/>
<gene>
    <name evidence="2" type="ORF">ESB00_10300</name>
</gene>
<feature type="chain" id="PRO_5020368095" evidence="1">
    <location>
        <begin position="23"/>
        <end position="174"/>
    </location>
</feature>